<organism evidence="1">
    <name type="scientific">marine sediment metagenome</name>
    <dbReference type="NCBI Taxonomy" id="412755"/>
    <lineage>
        <taxon>unclassified sequences</taxon>
        <taxon>metagenomes</taxon>
        <taxon>ecological metagenomes</taxon>
    </lineage>
</organism>
<feature type="non-terminal residue" evidence="1">
    <location>
        <position position="51"/>
    </location>
</feature>
<comment type="caution">
    <text evidence="1">The sequence shown here is derived from an EMBL/GenBank/DDBJ whole genome shotgun (WGS) entry which is preliminary data.</text>
</comment>
<evidence type="ECO:0000313" key="1">
    <source>
        <dbReference type="EMBL" id="KKK88116.1"/>
    </source>
</evidence>
<accession>A0A0F9BUR6</accession>
<sequence length="51" mass="6051">MNLSTGPMRSKLEAKVAAQLPEYEYERECYVWYERKARALCRKCGSTEIYQ</sequence>
<proteinExistence type="predicted"/>
<dbReference type="EMBL" id="LAZR01050101">
    <property type="protein sequence ID" value="KKK88116.1"/>
    <property type="molecule type" value="Genomic_DNA"/>
</dbReference>
<dbReference type="AlphaFoldDB" id="A0A0F9BUR6"/>
<name>A0A0F9BUR6_9ZZZZ</name>
<protein>
    <submittedName>
        <fullName evidence="1">Uncharacterized protein</fullName>
    </submittedName>
</protein>
<gene>
    <name evidence="1" type="ORF">LCGC14_2746380</name>
</gene>
<reference evidence="1" key="1">
    <citation type="journal article" date="2015" name="Nature">
        <title>Complex archaea that bridge the gap between prokaryotes and eukaryotes.</title>
        <authorList>
            <person name="Spang A."/>
            <person name="Saw J.H."/>
            <person name="Jorgensen S.L."/>
            <person name="Zaremba-Niedzwiedzka K."/>
            <person name="Martijn J."/>
            <person name="Lind A.E."/>
            <person name="van Eijk R."/>
            <person name="Schleper C."/>
            <person name="Guy L."/>
            <person name="Ettema T.J."/>
        </authorList>
    </citation>
    <scope>NUCLEOTIDE SEQUENCE</scope>
</reference>